<evidence type="ECO:0000256" key="1">
    <source>
        <dbReference type="SAM" id="Phobius"/>
    </source>
</evidence>
<feature type="transmembrane region" description="Helical" evidence="1">
    <location>
        <begin position="7"/>
        <end position="31"/>
    </location>
</feature>
<keyword evidence="1" id="KW-0812">Transmembrane</keyword>
<dbReference type="EMBL" id="AP023086">
    <property type="protein sequence ID" value="BCD97111.1"/>
    <property type="molecule type" value="Genomic_DNA"/>
</dbReference>
<evidence type="ECO:0000313" key="3">
    <source>
        <dbReference type="Proteomes" id="UP001320119"/>
    </source>
</evidence>
<organism evidence="2 3">
    <name type="scientific">Marinagarivorans cellulosilyticus</name>
    <dbReference type="NCBI Taxonomy" id="2721545"/>
    <lineage>
        <taxon>Bacteria</taxon>
        <taxon>Pseudomonadati</taxon>
        <taxon>Pseudomonadota</taxon>
        <taxon>Gammaproteobacteria</taxon>
        <taxon>Cellvibrionales</taxon>
        <taxon>Cellvibrionaceae</taxon>
        <taxon>Marinagarivorans</taxon>
    </lineage>
</organism>
<gene>
    <name evidence="2" type="ORF">MARGE09_P1311</name>
</gene>
<dbReference type="KEGG" id="marq:MARGE09_P1311"/>
<reference evidence="2 3" key="1">
    <citation type="journal article" date="2022" name="IScience">
        <title>An ultrasensitive nanofiber-based assay for enzymatic hydrolysis and deep-sea microbial degradation of cellulose.</title>
        <authorList>
            <person name="Tsudome M."/>
            <person name="Tachioka M."/>
            <person name="Miyazaki M."/>
            <person name="Uchimura K."/>
            <person name="Tsuda M."/>
            <person name="Takaki Y."/>
            <person name="Deguchi S."/>
        </authorList>
    </citation>
    <scope>NUCLEOTIDE SEQUENCE [LARGE SCALE GENOMIC DNA]</scope>
    <source>
        <strain evidence="2 3">GE09</strain>
    </source>
</reference>
<keyword evidence="1" id="KW-1133">Transmembrane helix</keyword>
<feature type="transmembrane region" description="Helical" evidence="1">
    <location>
        <begin position="68"/>
        <end position="87"/>
    </location>
</feature>
<dbReference type="AlphaFoldDB" id="A0AAN2BJN2"/>
<evidence type="ECO:0000313" key="2">
    <source>
        <dbReference type="EMBL" id="BCD97111.1"/>
    </source>
</evidence>
<dbReference type="Proteomes" id="UP001320119">
    <property type="component" value="Chromosome"/>
</dbReference>
<protein>
    <submittedName>
        <fullName evidence="2">Uncharacterized protein</fullName>
    </submittedName>
</protein>
<feature type="transmembrane region" description="Helical" evidence="1">
    <location>
        <begin position="37"/>
        <end position="56"/>
    </location>
</feature>
<dbReference type="RefSeq" id="WP_236986586.1">
    <property type="nucleotide sequence ID" value="NZ_AP023086.1"/>
</dbReference>
<proteinExistence type="predicted"/>
<name>A0AAN2BJN2_9GAMM</name>
<keyword evidence="1" id="KW-0472">Membrane</keyword>
<keyword evidence="3" id="KW-1185">Reference proteome</keyword>
<accession>A0AAN2BJN2</accession>
<sequence>MTSIVLVCLIIFGALGASLFFIGWLFAFLTALGNKRYVFGVLSVLLPPVALVYCAAHWQHAAHAGKMLYAGSAILLMLLAILYYFGFQLHPQP</sequence>